<evidence type="ECO:0000256" key="6">
    <source>
        <dbReference type="ARBA" id="ARBA00022982"/>
    </source>
</evidence>
<dbReference type="STRING" id="1157962.A0A250XGL5"/>
<evidence type="ECO:0000256" key="1">
    <source>
        <dbReference type="ARBA" id="ARBA00004443"/>
    </source>
</evidence>
<dbReference type="FunFam" id="1.10.1090.10:FF:000002">
    <property type="entry name" value="Cytochrome b-c1 complex subunit 7"/>
    <property type="match status" value="1"/>
</dbReference>
<keyword evidence="6" id="KW-0249">Electron transport</keyword>
<dbReference type="GO" id="GO:0045275">
    <property type="term" value="C:respiratory chain complex III"/>
    <property type="evidence" value="ECO:0007669"/>
    <property type="project" value="InterPro"/>
</dbReference>
<evidence type="ECO:0000313" key="11">
    <source>
        <dbReference type="Proteomes" id="UP000232323"/>
    </source>
</evidence>
<dbReference type="SUPFAM" id="SSF81524">
    <property type="entry name" value="14 kDa protein of cytochrome bc1 complex (Ubiquinol-cytochrome c reductase)"/>
    <property type="match status" value="1"/>
</dbReference>
<dbReference type="InterPro" id="IPR036544">
    <property type="entry name" value="QCR7_sf"/>
</dbReference>
<dbReference type="GO" id="GO:0006122">
    <property type="term" value="P:mitochondrial electron transport, ubiquinol to cytochrome c"/>
    <property type="evidence" value="ECO:0007669"/>
    <property type="project" value="InterPro"/>
</dbReference>
<dbReference type="Proteomes" id="UP000232323">
    <property type="component" value="Unassembled WGS sequence"/>
</dbReference>
<proteinExistence type="inferred from homology"/>
<keyword evidence="5" id="KW-0999">Mitochondrion inner membrane</keyword>
<dbReference type="AlphaFoldDB" id="A0A250XGL5"/>
<gene>
    <name evidence="10" type="ORF">CEUSTIGMA_g9490.t1</name>
</gene>
<dbReference type="Gene3D" id="3.40.50.300">
    <property type="entry name" value="P-loop containing nucleotide triphosphate hydrolases"/>
    <property type="match status" value="1"/>
</dbReference>
<dbReference type="PANTHER" id="PTHR12022">
    <property type="entry name" value="UBIQUINOL-CYTOCHROME C REDUCTASE COMPLEX 14 KD PROTEIN"/>
    <property type="match status" value="1"/>
</dbReference>
<keyword evidence="7" id="KW-0496">Mitochondrion</keyword>
<keyword evidence="8" id="KW-0472">Membrane</keyword>
<accession>A0A250XGL5</accession>
<organism evidence="10 11">
    <name type="scientific">Chlamydomonas eustigma</name>
    <dbReference type="NCBI Taxonomy" id="1157962"/>
    <lineage>
        <taxon>Eukaryota</taxon>
        <taxon>Viridiplantae</taxon>
        <taxon>Chlorophyta</taxon>
        <taxon>core chlorophytes</taxon>
        <taxon>Chlorophyceae</taxon>
        <taxon>CS clade</taxon>
        <taxon>Chlamydomonadales</taxon>
        <taxon>Chlamydomonadaceae</taxon>
        <taxon>Chlamydomonas</taxon>
    </lineage>
</organism>
<evidence type="ECO:0000256" key="7">
    <source>
        <dbReference type="ARBA" id="ARBA00023128"/>
    </source>
</evidence>
<name>A0A250XGL5_9CHLO</name>
<evidence type="ECO:0000256" key="4">
    <source>
        <dbReference type="ARBA" id="ARBA00022660"/>
    </source>
</evidence>
<evidence type="ECO:0000256" key="2">
    <source>
        <dbReference type="ARBA" id="ARBA00008554"/>
    </source>
</evidence>
<evidence type="ECO:0000256" key="8">
    <source>
        <dbReference type="ARBA" id="ARBA00023136"/>
    </source>
</evidence>
<keyword evidence="4" id="KW-0679">Respiratory chain</keyword>
<dbReference type="GO" id="GO:0005743">
    <property type="term" value="C:mitochondrial inner membrane"/>
    <property type="evidence" value="ECO:0007669"/>
    <property type="project" value="UniProtKB-SubCell"/>
</dbReference>
<dbReference type="InterPro" id="IPR003197">
    <property type="entry name" value="QCR7"/>
</dbReference>
<dbReference type="InterPro" id="IPR027417">
    <property type="entry name" value="P-loop_NTPase"/>
</dbReference>
<dbReference type="Pfam" id="PF02271">
    <property type="entry name" value="UCR_14kD"/>
    <property type="match status" value="1"/>
</dbReference>
<sequence>MDVVTSSESESTRTGDTDAVFLYHLVPGHETPSFGIHCAKVSGIPGQVLDRAKEVLHSQETGAPLRVPSTLGVKVHDKVSSMALLKSMFRPLWDAMARPYRAAVYKELSQYGLRYDDLYDPLKDEDVAEALRRLPPEVILERNCRLRRAADLDMKHDHLHGELLAKQTPGEHYLQEALEEVRKERRERALLGTQPAYTRIYY</sequence>
<evidence type="ECO:0000256" key="5">
    <source>
        <dbReference type="ARBA" id="ARBA00022792"/>
    </source>
</evidence>
<comment type="caution">
    <text evidence="10">The sequence shown here is derived from an EMBL/GenBank/DDBJ whole genome shotgun (WGS) entry which is preliminary data.</text>
</comment>
<evidence type="ECO:0000256" key="3">
    <source>
        <dbReference type="ARBA" id="ARBA00022448"/>
    </source>
</evidence>
<dbReference type="Gene3D" id="1.10.1090.10">
    <property type="entry name" value="Cytochrome b-c1 complex subunit 7"/>
    <property type="match status" value="1"/>
</dbReference>
<keyword evidence="11" id="KW-1185">Reference proteome</keyword>
<comment type="subcellular location">
    <subcellularLocation>
        <location evidence="1">Mitochondrion inner membrane</location>
        <topology evidence="1">Peripheral membrane protein</topology>
        <orientation evidence="1">Matrix side</orientation>
    </subcellularLocation>
</comment>
<reference evidence="10 11" key="1">
    <citation type="submission" date="2017-08" db="EMBL/GenBank/DDBJ databases">
        <title>Acidophilic green algal genome provides insights into adaptation to an acidic environment.</title>
        <authorList>
            <person name="Hirooka S."/>
            <person name="Hirose Y."/>
            <person name="Kanesaki Y."/>
            <person name="Higuchi S."/>
            <person name="Fujiwara T."/>
            <person name="Onuma R."/>
            <person name="Era A."/>
            <person name="Ohbayashi R."/>
            <person name="Uzuka A."/>
            <person name="Nozaki H."/>
            <person name="Yoshikawa H."/>
            <person name="Miyagishima S.Y."/>
        </authorList>
    </citation>
    <scope>NUCLEOTIDE SEQUENCE [LARGE SCALE GENOMIC DNA]</scope>
    <source>
        <strain evidence="10 11">NIES-2499</strain>
    </source>
</reference>
<dbReference type="OrthoDB" id="425749at2759"/>
<dbReference type="PANTHER" id="PTHR12022:SF0">
    <property type="entry name" value="CYTOCHROME B-C1 COMPLEX SUBUNIT 7"/>
    <property type="match status" value="1"/>
</dbReference>
<dbReference type="EMBL" id="BEGY01000074">
    <property type="protein sequence ID" value="GAX82062.1"/>
    <property type="molecule type" value="Genomic_DNA"/>
</dbReference>
<evidence type="ECO:0000313" key="10">
    <source>
        <dbReference type="EMBL" id="GAX82062.1"/>
    </source>
</evidence>
<comment type="similarity">
    <text evidence="2">Belongs to the UQCRB/QCR7 family.</text>
</comment>
<protein>
    <recommendedName>
        <fullName evidence="9">Complex III subunit VII</fullName>
    </recommendedName>
</protein>
<evidence type="ECO:0000256" key="9">
    <source>
        <dbReference type="ARBA" id="ARBA00031021"/>
    </source>
</evidence>
<keyword evidence="3" id="KW-0813">Transport</keyword>